<evidence type="ECO:0000256" key="7">
    <source>
        <dbReference type="ARBA" id="ARBA00048539"/>
    </source>
</evidence>
<dbReference type="EMBL" id="CAIJCS010000009">
    <property type="protein sequence ID" value="CAC9923532.1"/>
    <property type="molecule type" value="Genomic_DNA"/>
</dbReference>
<gene>
    <name evidence="8" type="primary">tilS</name>
    <name evidence="10" type="ORF">PEPNEM18_00136</name>
</gene>
<dbReference type="InterPro" id="IPR014729">
    <property type="entry name" value="Rossmann-like_a/b/a_fold"/>
</dbReference>
<dbReference type="SMART" id="SM00977">
    <property type="entry name" value="TilS_C"/>
    <property type="match status" value="1"/>
</dbReference>
<dbReference type="SUPFAM" id="SSF82829">
    <property type="entry name" value="MesJ substrate recognition domain-like"/>
    <property type="match status" value="1"/>
</dbReference>
<evidence type="ECO:0000256" key="6">
    <source>
        <dbReference type="ARBA" id="ARBA00022840"/>
    </source>
</evidence>
<dbReference type="InterPro" id="IPR012796">
    <property type="entry name" value="Lysidine-tRNA-synth_C"/>
</dbReference>
<feature type="domain" description="Lysidine-tRNA(Ile) synthetase C-terminal" evidence="9">
    <location>
        <begin position="354"/>
        <end position="422"/>
    </location>
</feature>
<protein>
    <recommendedName>
        <fullName evidence="8">tRNA(Ile)-lysidine synthase</fullName>
        <ecNumber evidence="8">6.3.4.19</ecNumber>
    </recommendedName>
    <alternativeName>
        <fullName evidence="8">tRNA(Ile)-2-lysyl-cytidine synthase</fullName>
    </alternativeName>
    <alternativeName>
        <fullName evidence="8">tRNA(Ile)-lysidine synthetase</fullName>
    </alternativeName>
</protein>
<keyword evidence="6 8" id="KW-0067">ATP-binding</keyword>
<dbReference type="EC" id="6.3.4.19" evidence="8"/>
<dbReference type="Proteomes" id="UP000586454">
    <property type="component" value="Unassembled WGS sequence"/>
</dbReference>
<sequence>MEAIFDDIIHKDSKILLALSGGPDSMYLLYRLVEYRKEIPFLLEAAHLHHGLRKEADEDLAFVRRICNEWNVDLIEKQVQVADYAKKHKLGIEEAGRLLRYKFFREHKRKGGMIALAHHLDDQVETMLLRLIRGTGLEGIGGMRVVEGDLFRPLLHMTKKEILDYLQEREIPYILDHTNDEAIYTRNKVRLDIVPSAESINPNFSAVMESFRSMAVEDEDYLKYVARNYYEGNKEAREGEVALKVDLFSESPSIWSRVLRLGIEEVRGDLKNISYEHIRSLEMLKSAETGKGVDLPGLRITKSYGEIIIAKDREEAPFLDHVILQNGAAEFNGHHFLLDGKGADGIRIKDPEAVRIRSRRPGDRIRLKVGNKKIKDIFIDEKIERSKRDHWPLVEEDGEIIWVVGLRKSVRQEEKEWKKLMWTPSPKM</sequence>
<evidence type="ECO:0000256" key="1">
    <source>
        <dbReference type="ARBA" id="ARBA00004496"/>
    </source>
</evidence>
<dbReference type="AlphaFoldDB" id="A0A6V6Y004"/>
<evidence type="ECO:0000256" key="8">
    <source>
        <dbReference type="HAMAP-Rule" id="MF_01161"/>
    </source>
</evidence>
<dbReference type="InterPro" id="IPR012094">
    <property type="entry name" value="tRNA_Ile_lys_synt"/>
</dbReference>
<evidence type="ECO:0000313" key="11">
    <source>
        <dbReference type="Proteomes" id="UP000586454"/>
    </source>
</evidence>
<dbReference type="GO" id="GO:0032267">
    <property type="term" value="F:tRNA(Ile)-lysidine synthase activity"/>
    <property type="evidence" value="ECO:0007669"/>
    <property type="project" value="UniProtKB-EC"/>
</dbReference>
<dbReference type="GO" id="GO:0005737">
    <property type="term" value="C:cytoplasm"/>
    <property type="evidence" value="ECO:0007669"/>
    <property type="project" value="UniProtKB-SubCell"/>
</dbReference>
<dbReference type="GO" id="GO:0005524">
    <property type="term" value="F:ATP binding"/>
    <property type="evidence" value="ECO:0007669"/>
    <property type="project" value="UniProtKB-UniRule"/>
</dbReference>
<organism evidence="10 11">
    <name type="scientific">Aedoeadaptatus nemausensis</name>
    <dbReference type="NCBI Taxonomy" id="2582829"/>
    <lineage>
        <taxon>Bacteria</taxon>
        <taxon>Bacillati</taxon>
        <taxon>Bacillota</taxon>
        <taxon>Tissierellia</taxon>
        <taxon>Tissierellales</taxon>
        <taxon>Peptoniphilaceae</taxon>
        <taxon>Aedoeadaptatus</taxon>
    </lineage>
</organism>
<dbReference type="NCBIfam" id="TIGR02433">
    <property type="entry name" value="lysidine_TilS_C"/>
    <property type="match status" value="1"/>
</dbReference>
<evidence type="ECO:0000256" key="4">
    <source>
        <dbReference type="ARBA" id="ARBA00022694"/>
    </source>
</evidence>
<keyword evidence="4 8" id="KW-0819">tRNA processing</keyword>
<dbReference type="SUPFAM" id="SSF52402">
    <property type="entry name" value="Adenine nucleotide alpha hydrolases-like"/>
    <property type="match status" value="1"/>
</dbReference>
<evidence type="ECO:0000313" key="10">
    <source>
        <dbReference type="EMBL" id="CAC9923532.1"/>
    </source>
</evidence>
<comment type="catalytic activity">
    <reaction evidence="7 8">
        <text>cytidine(34) in tRNA(Ile2) + L-lysine + ATP = lysidine(34) in tRNA(Ile2) + AMP + diphosphate + H(+)</text>
        <dbReference type="Rhea" id="RHEA:43744"/>
        <dbReference type="Rhea" id="RHEA-COMP:10625"/>
        <dbReference type="Rhea" id="RHEA-COMP:10670"/>
        <dbReference type="ChEBI" id="CHEBI:15378"/>
        <dbReference type="ChEBI" id="CHEBI:30616"/>
        <dbReference type="ChEBI" id="CHEBI:32551"/>
        <dbReference type="ChEBI" id="CHEBI:33019"/>
        <dbReference type="ChEBI" id="CHEBI:82748"/>
        <dbReference type="ChEBI" id="CHEBI:83665"/>
        <dbReference type="ChEBI" id="CHEBI:456215"/>
        <dbReference type="EC" id="6.3.4.19"/>
    </reaction>
</comment>
<reference evidence="10 11" key="1">
    <citation type="submission" date="2020-06" db="EMBL/GenBank/DDBJ databases">
        <authorList>
            <person name="Criscuolo A."/>
        </authorList>
    </citation>
    <scope>NUCLEOTIDE SEQUENCE [LARGE SCALE GENOMIC DNA]</scope>
    <source>
        <strain evidence="10">1804121828</strain>
    </source>
</reference>
<dbReference type="InterPro" id="IPR012795">
    <property type="entry name" value="tRNA_Ile_lys_synt_N"/>
</dbReference>
<dbReference type="HAMAP" id="MF_01161">
    <property type="entry name" value="tRNA_Ile_lys_synt"/>
    <property type="match status" value="1"/>
</dbReference>
<dbReference type="NCBIfam" id="TIGR02432">
    <property type="entry name" value="lysidine_TilS_N"/>
    <property type="match status" value="1"/>
</dbReference>
<dbReference type="PANTHER" id="PTHR43033">
    <property type="entry name" value="TRNA(ILE)-LYSIDINE SYNTHASE-RELATED"/>
    <property type="match status" value="1"/>
</dbReference>
<dbReference type="Gene3D" id="3.40.50.620">
    <property type="entry name" value="HUPs"/>
    <property type="match status" value="1"/>
</dbReference>
<comment type="similarity">
    <text evidence="8">Belongs to the tRNA(Ile)-lysidine synthase family.</text>
</comment>
<comment type="function">
    <text evidence="8">Ligates lysine onto the cytidine present at position 34 of the AUA codon-specific tRNA(Ile) that contains the anticodon CAU, in an ATP-dependent manner. Cytidine is converted to lysidine, thus changing the amino acid specificity of the tRNA from methionine to isoleucine.</text>
</comment>
<keyword evidence="3 8" id="KW-0436">Ligase</keyword>
<accession>A0A6V6Y004</accession>
<keyword evidence="5 8" id="KW-0547">Nucleotide-binding</keyword>
<dbReference type="GO" id="GO:0006400">
    <property type="term" value="P:tRNA modification"/>
    <property type="evidence" value="ECO:0007669"/>
    <property type="project" value="UniProtKB-UniRule"/>
</dbReference>
<comment type="subcellular location">
    <subcellularLocation>
        <location evidence="1 8">Cytoplasm</location>
    </subcellularLocation>
</comment>
<proteinExistence type="inferred from homology"/>
<dbReference type="CDD" id="cd01992">
    <property type="entry name" value="TilS_N"/>
    <property type="match status" value="1"/>
</dbReference>
<evidence type="ECO:0000256" key="5">
    <source>
        <dbReference type="ARBA" id="ARBA00022741"/>
    </source>
</evidence>
<dbReference type="Pfam" id="PF11734">
    <property type="entry name" value="TilS_C"/>
    <property type="match status" value="1"/>
</dbReference>
<feature type="binding site" evidence="8">
    <location>
        <begin position="20"/>
        <end position="25"/>
    </location>
    <ligand>
        <name>ATP</name>
        <dbReference type="ChEBI" id="CHEBI:30616"/>
    </ligand>
</feature>
<dbReference type="InterPro" id="IPR011063">
    <property type="entry name" value="TilS/TtcA_N"/>
</dbReference>
<comment type="domain">
    <text evidence="8">The N-terminal region contains the highly conserved SGGXDS motif, predicted to be a P-loop motif involved in ATP binding.</text>
</comment>
<keyword evidence="2 8" id="KW-0963">Cytoplasm</keyword>
<dbReference type="PANTHER" id="PTHR43033:SF1">
    <property type="entry name" value="TRNA(ILE)-LYSIDINE SYNTHASE-RELATED"/>
    <property type="match status" value="1"/>
</dbReference>
<evidence type="ECO:0000256" key="2">
    <source>
        <dbReference type="ARBA" id="ARBA00022490"/>
    </source>
</evidence>
<evidence type="ECO:0000259" key="9">
    <source>
        <dbReference type="SMART" id="SM00977"/>
    </source>
</evidence>
<dbReference type="SUPFAM" id="SSF56037">
    <property type="entry name" value="PheT/TilS domain"/>
    <property type="match status" value="1"/>
</dbReference>
<evidence type="ECO:0000256" key="3">
    <source>
        <dbReference type="ARBA" id="ARBA00022598"/>
    </source>
</evidence>
<dbReference type="RefSeq" id="WP_180498245.1">
    <property type="nucleotide sequence ID" value="NZ_CAIJCS010000009.1"/>
</dbReference>
<name>A0A6V6Y004_9FIRM</name>
<keyword evidence="11" id="KW-1185">Reference proteome</keyword>
<dbReference type="Pfam" id="PF01171">
    <property type="entry name" value="ATP_bind_3"/>
    <property type="match status" value="1"/>
</dbReference>
<comment type="caution">
    <text evidence="10">The sequence shown here is derived from an EMBL/GenBank/DDBJ whole genome shotgun (WGS) entry which is preliminary data.</text>
</comment>